<organism evidence="1 2">
    <name type="scientific">Paractinoplanes deccanensis</name>
    <dbReference type="NCBI Taxonomy" id="113561"/>
    <lineage>
        <taxon>Bacteria</taxon>
        <taxon>Bacillati</taxon>
        <taxon>Actinomycetota</taxon>
        <taxon>Actinomycetes</taxon>
        <taxon>Micromonosporales</taxon>
        <taxon>Micromonosporaceae</taxon>
        <taxon>Paractinoplanes</taxon>
    </lineage>
</organism>
<proteinExistence type="predicted"/>
<dbReference type="Proteomes" id="UP000609879">
    <property type="component" value="Unassembled WGS sequence"/>
</dbReference>
<evidence type="ECO:0000313" key="1">
    <source>
        <dbReference type="EMBL" id="GID73467.1"/>
    </source>
</evidence>
<dbReference type="RefSeq" id="WP_203761385.1">
    <property type="nucleotide sequence ID" value="NZ_BAAABO010000029.1"/>
</dbReference>
<reference evidence="1 2" key="1">
    <citation type="submission" date="2021-01" db="EMBL/GenBank/DDBJ databases">
        <title>Whole genome shotgun sequence of Actinoplanes deccanensis NBRC 13994.</title>
        <authorList>
            <person name="Komaki H."/>
            <person name="Tamura T."/>
        </authorList>
    </citation>
    <scope>NUCLEOTIDE SEQUENCE [LARGE SCALE GENOMIC DNA]</scope>
    <source>
        <strain evidence="1 2">NBRC 13994</strain>
    </source>
</reference>
<sequence length="217" mass="24207">MDTMNLPREDAYCPACPDPDTAFRIEDVGMRLNHECLDPGAGSLRITVSRPAWEPIMLAHLETEDDEAHRRLYNQCVAALTAAGMTAEESARQQVQATVDSVRRSMGAPLQPIQPPVPALPDRKVIQCNYVEATNVAAEGARAFVVRLNRGNGNDRIMVLVYSRGHRWVDKWENVRRLGNFRAKTLPPEHPLYRRAQGWEKPEFAGGLLTQRGGVAP</sequence>
<keyword evidence="2" id="KW-1185">Reference proteome</keyword>
<comment type="caution">
    <text evidence="1">The sequence shown here is derived from an EMBL/GenBank/DDBJ whole genome shotgun (WGS) entry which is preliminary data.</text>
</comment>
<protein>
    <submittedName>
        <fullName evidence="1">Uncharacterized protein</fullName>
    </submittedName>
</protein>
<gene>
    <name evidence="1" type="ORF">Ade02nite_21080</name>
</gene>
<dbReference type="EMBL" id="BOMI01000033">
    <property type="protein sequence ID" value="GID73467.1"/>
    <property type="molecule type" value="Genomic_DNA"/>
</dbReference>
<name>A0ABQ3Y0F7_9ACTN</name>
<evidence type="ECO:0000313" key="2">
    <source>
        <dbReference type="Proteomes" id="UP000609879"/>
    </source>
</evidence>
<accession>A0ABQ3Y0F7</accession>